<reference evidence="2 3" key="1">
    <citation type="submission" date="2018-12" db="EMBL/GenBank/DDBJ databases">
        <title>Venturia inaequalis Genome Resource.</title>
        <authorList>
            <person name="Lichtner F.J."/>
        </authorList>
    </citation>
    <scope>NUCLEOTIDE SEQUENCE [LARGE SCALE GENOMIC DNA]</scope>
    <source>
        <strain evidence="2 3">120213</strain>
    </source>
</reference>
<comment type="caution">
    <text evidence="2">The sequence shown here is derived from an EMBL/GenBank/DDBJ whole genome shotgun (WGS) entry which is preliminary data.</text>
</comment>
<organism evidence="2 3">
    <name type="scientific">Venturia inaequalis</name>
    <name type="common">Apple scab fungus</name>
    <dbReference type="NCBI Taxonomy" id="5025"/>
    <lineage>
        <taxon>Eukaryota</taxon>
        <taxon>Fungi</taxon>
        <taxon>Dikarya</taxon>
        <taxon>Ascomycota</taxon>
        <taxon>Pezizomycotina</taxon>
        <taxon>Dothideomycetes</taxon>
        <taxon>Pleosporomycetidae</taxon>
        <taxon>Venturiales</taxon>
        <taxon>Venturiaceae</taxon>
        <taxon>Venturia</taxon>
    </lineage>
</organism>
<dbReference type="Gene3D" id="3.30.530.20">
    <property type="match status" value="1"/>
</dbReference>
<evidence type="ECO:0000256" key="1">
    <source>
        <dbReference type="SAM" id="SignalP"/>
    </source>
</evidence>
<dbReference type="CDD" id="cd07822">
    <property type="entry name" value="SRPBCC_4"/>
    <property type="match status" value="1"/>
</dbReference>
<evidence type="ECO:0000313" key="2">
    <source>
        <dbReference type="EMBL" id="KAE9972116.1"/>
    </source>
</evidence>
<dbReference type="SUPFAM" id="SSF55961">
    <property type="entry name" value="Bet v1-like"/>
    <property type="match status" value="1"/>
</dbReference>
<protein>
    <recommendedName>
        <fullName evidence="4">Coenzyme Q-binding protein COQ10 START domain-containing protein</fullName>
    </recommendedName>
</protein>
<dbReference type="Proteomes" id="UP000447873">
    <property type="component" value="Unassembled WGS sequence"/>
</dbReference>
<accession>A0A8H3YX07</accession>
<keyword evidence="1" id="KW-0732">Signal</keyword>
<gene>
    <name evidence="2" type="ORF">EG328_005184</name>
</gene>
<evidence type="ECO:0000313" key="3">
    <source>
        <dbReference type="Proteomes" id="UP000447873"/>
    </source>
</evidence>
<sequence>MRLLLRSFLITALTVLRCISGQQVWANLPTVPQGFNASVRTEINASVQAVWDATLDWPSYPTWNPFVRKSTITDKTFTPLDPSQQKVLQGAYAVFSVQIPPLPLPVDAQTPDVWWNTQNSKELVTHVQADVYRVAWKAMLFPEWFMTSERWTGVSLSSNGMAVYESREVFYGPGAKLLEAVMAKSLQQGFDAQGAGLKLYLEKK</sequence>
<dbReference type="EMBL" id="WNWS01000279">
    <property type="protein sequence ID" value="KAE9972116.1"/>
    <property type="molecule type" value="Genomic_DNA"/>
</dbReference>
<feature type="signal peptide" evidence="1">
    <location>
        <begin position="1"/>
        <end position="21"/>
    </location>
</feature>
<proteinExistence type="predicted"/>
<evidence type="ECO:0008006" key="4">
    <source>
        <dbReference type="Google" id="ProtNLM"/>
    </source>
</evidence>
<feature type="chain" id="PRO_5034884341" description="Coenzyme Q-binding protein COQ10 START domain-containing protein" evidence="1">
    <location>
        <begin position="22"/>
        <end position="204"/>
    </location>
</feature>
<dbReference type="InterPro" id="IPR023393">
    <property type="entry name" value="START-like_dom_sf"/>
</dbReference>
<name>A0A8H3YX07_VENIN</name>
<dbReference type="AlphaFoldDB" id="A0A8H3YX07"/>